<sequence length="79" mass="8852">MYQMLGTKKIESTNNSFDTYINVTCSTYSDSDTPVTPRHLVDDAGKERDLTELNCKLVYEVINDLGCAELNRIAQGLSM</sequence>
<evidence type="ECO:0000313" key="1">
    <source>
        <dbReference type="EMBL" id="MPC50771.1"/>
    </source>
</evidence>
<organism evidence="1 2">
    <name type="scientific">Portunus trituberculatus</name>
    <name type="common">Swimming crab</name>
    <name type="synonym">Neptunus trituberculatus</name>
    <dbReference type="NCBI Taxonomy" id="210409"/>
    <lineage>
        <taxon>Eukaryota</taxon>
        <taxon>Metazoa</taxon>
        <taxon>Ecdysozoa</taxon>
        <taxon>Arthropoda</taxon>
        <taxon>Crustacea</taxon>
        <taxon>Multicrustacea</taxon>
        <taxon>Malacostraca</taxon>
        <taxon>Eumalacostraca</taxon>
        <taxon>Eucarida</taxon>
        <taxon>Decapoda</taxon>
        <taxon>Pleocyemata</taxon>
        <taxon>Brachyura</taxon>
        <taxon>Eubrachyura</taxon>
        <taxon>Portunoidea</taxon>
        <taxon>Portunidae</taxon>
        <taxon>Portuninae</taxon>
        <taxon>Portunus</taxon>
    </lineage>
</organism>
<gene>
    <name evidence="1" type="ORF">E2C01_044605</name>
</gene>
<proteinExistence type="predicted"/>
<protein>
    <submittedName>
        <fullName evidence="1">Uncharacterized protein</fullName>
    </submittedName>
</protein>
<name>A0A5B7FTJ2_PORTR</name>
<comment type="caution">
    <text evidence="1">The sequence shown here is derived from an EMBL/GenBank/DDBJ whole genome shotgun (WGS) entry which is preliminary data.</text>
</comment>
<dbReference type="AlphaFoldDB" id="A0A5B7FTJ2"/>
<reference evidence="1 2" key="1">
    <citation type="submission" date="2019-05" db="EMBL/GenBank/DDBJ databases">
        <title>Another draft genome of Portunus trituberculatus and its Hox gene families provides insights of decapod evolution.</title>
        <authorList>
            <person name="Jeong J.-H."/>
            <person name="Song I."/>
            <person name="Kim S."/>
            <person name="Choi T."/>
            <person name="Kim D."/>
            <person name="Ryu S."/>
            <person name="Kim W."/>
        </authorList>
    </citation>
    <scope>NUCLEOTIDE SEQUENCE [LARGE SCALE GENOMIC DNA]</scope>
    <source>
        <tissue evidence="1">Muscle</tissue>
    </source>
</reference>
<accession>A0A5B7FTJ2</accession>
<keyword evidence="2" id="KW-1185">Reference proteome</keyword>
<dbReference type="Proteomes" id="UP000324222">
    <property type="component" value="Unassembled WGS sequence"/>
</dbReference>
<dbReference type="EMBL" id="VSRR010009729">
    <property type="protein sequence ID" value="MPC50771.1"/>
    <property type="molecule type" value="Genomic_DNA"/>
</dbReference>
<evidence type="ECO:0000313" key="2">
    <source>
        <dbReference type="Proteomes" id="UP000324222"/>
    </source>
</evidence>